<dbReference type="GeneID" id="19946928"/>
<dbReference type="VEuPathDB" id="FungiDB:SDRG_06201"/>
<keyword evidence="8" id="KW-0862">Zinc</keyword>
<organism evidence="14 15">
    <name type="scientific">Saprolegnia diclina (strain VS20)</name>
    <dbReference type="NCBI Taxonomy" id="1156394"/>
    <lineage>
        <taxon>Eukaryota</taxon>
        <taxon>Sar</taxon>
        <taxon>Stramenopiles</taxon>
        <taxon>Oomycota</taxon>
        <taxon>Saprolegniomycetes</taxon>
        <taxon>Saprolegniales</taxon>
        <taxon>Saprolegniaceae</taxon>
        <taxon>Saprolegnia</taxon>
    </lineage>
</organism>
<dbReference type="AlphaFoldDB" id="T0S0E1"/>
<dbReference type="GO" id="GO:0004181">
    <property type="term" value="F:metallocarboxypeptidase activity"/>
    <property type="evidence" value="ECO:0007669"/>
    <property type="project" value="InterPro"/>
</dbReference>
<feature type="signal peptide" evidence="12">
    <location>
        <begin position="1"/>
        <end position="18"/>
    </location>
</feature>
<keyword evidence="7" id="KW-0378">Hydrolase</keyword>
<dbReference type="PANTHER" id="PTHR11705:SF143">
    <property type="entry name" value="SLL0236 PROTEIN"/>
    <property type="match status" value="1"/>
</dbReference>
<dbReference type="STRING" id="1156394.T0S0E1"/>
<dbReference type="SUPFAM" id="SSF53187">
    <property type="entry name" value="Zn-dependent exopeptidases"/>
    <property type="match status" value="1"/>
</dbReference>
<dbReference type="FunFam" id="3.40.630.10:FF:000084">
    <property type="entry name" value="Carboxypeptidase B2"/>
    <property type="match status" value="1"/>
</dbReference>
<feature type="domain" description="Peptidase M14" evidence="13">
    <location>
        <begin position="53"/>
        <end position="352"/>
    </location>
</feature>
<evidence type="ECO:0000256" key="5">
    <source>
        <dbReference type="ARBA" id="ARBA00022723"/>
    </source>
</evidence>
<keyword evidence="5" id="KW-0479">Metal-binding</keyword>
<sequence>MHVALRFLMCLMALSVAAYEPPPLDDAIAADACSNATVGYLASLQVGSFSRSAYFDCFRRHDDVFAFMSAMLARVPHLTSANVTIGKTLQGRDIPAYTFSLSPSPPKQLVYIQALQHAREWIATTSTVYALARLLDDVVAQNKTVLSLLEAYEWCIVPIVNVDGYVATWNGDRYHRKNMRPFTVPNASSLAFGVDLNRNFGPTSSFKAETEEDTEVYPGTAPYSEPETLAIHTWLQAREPKSIVGALDVHTYGGWVLSPFGHQEDEPSPPYGNALATLANATRRAMGPMYLNQRSVQLYPVYGGFGDYMYLLYGAPALIIEMDGHDFRAPSSMIRPRGDELYAGVLTYVQALATWVNDAKPTPAPPNSSVGQTTSHATSWHRPSWPLVGFTLAAVGWGPNRLVL</sequence>
<dbReference type="EMBL" id="JH767148">
    <property type="protein sequence ID" value="EQC36082.1"/>
    <property type="molecule type" value="Genomic_DNA"/>
</dbReference>
<dbReference type="InParanoid" id="T0S0E1"/>
<comment type="similarity">
    <text evidence="2 10">Belongs to the peptidase M14 family.</text>
</comment>
<keyword evidence="15" id="KW-1185">Reference proteome</keyword>
<dbReference type="GO" id="GO:0008270">
    <property type="term" value="F:zinc ion binding"/>
    <property type="evidence" value="ECO:0007669"/>
    <property type="project" value="InterPro"/>
</dbReference>
<dbReference type="OrthoDB" id="3626597at2759"/>
<dbReference type="Pfam" id="PF00246">
    <property type="entry name" value="Peptidase_M14"/>
    <property type="match status" value="1"/>
</dbReference>
<name>T0S0E1_SAPDV</name>
<dbReference type="PROSITE" id="PS52035">
    <property type="entry name" value="PEPTIDASE_M14"/>
    <property type="match status" value="1"/>
</dbReference>
<evidence type="ECO:0000313" key="14">
    <source>
        <dbReference type="EMBL" id="EQC36082.1"/>
    </source>
</evidence>
<dbReference type="InterPro" id="IPR000834">
    <property type="entry name" value="Peptidase_M14"/>
</dbReference>
<feature type="region of interest" description="Disordered" evidence="11">
    <location>
        <begin position="203"/>
        <end position="222"/>
    </location>
</feature>
<comment type="cofactor">
    <cofactor evidence="1">
        <name>Zn(2+)</name>
        <dbReference type="ChEBI" id="CHEBI:29105"/>
    </cofactor>
</comment>
<evidence type="ECO:0000256" key="2">
    <source>
        <dbReference type="ARBA" id="ARBA00005988"/>
    </source>
</evidence>
<dbReference type="GO" id="GO:0006508">
    <property type="term" value="P:proteolysis"/>
    <property type="evidence" value="ECO:0007669"/>
    <property type="project" value="UniProtKB-KW"/>
</dbReference>
<evidence type="ECO:0000256" key="1">
    <source>
        <dbReference type="ARBA" id="ARBA00001947"/>
    </source>
</evidence>
<evidence type="ECO:0000256" key="6">
    <source>
        <dbReference type="ARBA" id="ARBA00022729"/>
    </source>
</evidence>
<proteinExistence type="inferred from homology"/>
<dbReference type="Gene3D" id="3.40.630.10">
    <property type="entry name" value="Zn peptidases"/>
    <property type="match status" value="1"/>
</dbReference>
<feature type="active site" description="Proton donor/acceptor" evidence="10">
    <location>
        <position position="321"/>
    </location>
</feature>
<dbReference type="PRINTS" id="PR00765">
    <property type="entry name" value="CRBOXYPTASEA"/>
</dbReference>
<evidence type="ECO:0000256" key="10">
    <source>
        <dbReference type="PROSITE-ProRule" id="PRU01379"/>
    </source>
</evidence>
<dbReference type="OMA" id="WSYDSGI"/>
<dbReference type="eggNOG" id="KOG2650">
    <property type="taxonomic scope" value="Eukaryota"/>
</dbReference>
<evidence type="ECO:0000259" key="13">
    <source>
        <dbReference type="PROSITE" id="PS52035"/>
    </source>
</evidence>
<dbReference type="SMART" id="SM00631">
    <property type="entry name" value="Zn_pept"/>
    <property type="match status" value="1"/>
</dbReference>
<feature type="chain" id="PRO_5004571816" description="Peptidase M14 domain-containing protein" evidence="12">
    <location>
        <begin position="19"/>
        <end position="404"/>
    </location>
</feature>
<accession>T0S0E1</accession>
<keyword evidence="9" id="KW-0482">Metalloprotease</keyword>
<dbReference type="RefSeq" id="XP_008610188.1">
    <property type="nucleotide sequence ID" value="XM_008611966.1"/>
</dbReference>
<evidence type="ECO:0000256" key="4">
    <source>
        <dbReference type="ARBA" id="ARBA00022670"/>
    </source>
</evidence>
<dbReference type="PANTHER" id="PTHR11705">
    <property type="entry name" value="PROTEASE FAMILY M14 CARBOXYPEPTIDASE A,B"/>
    <property type="match status" value="1"/>
</dbReference>
<evidence type="ECO:0000256" key="3">
    <source>
        <dbReference type="ARBA" id="ARBA00022645"/>
    </source>
</evidence>
<keyword evidence="4" id="KW-0645">Protease</keyword>
<keyword evidence="3" id="KW-0121">Carboxypeptidase</keyword>
<evidence type="ECO:0000313" key="15">
    <source>
        <dbReference type="Proteomes" id="UP000030762"/>
    </source>
</evidence>
<dbReference type="GO" id="GO:0005615">
    <property type="term" value="C:extracellular space"/>
    <property type="evidence" value="ECO:0007669"/>
    <property type="project" value="TreeGrafter"/>
</dbReference>
<evidence type="ECO:0000256" key="8">
    <source>
        <dbReference type="ARBA" id="ARBA00022833"/>
    </source>
</evidence>
<reference evidence="14 15" key="1">
    <citation type="submission" date="2012-04" db="EMBL/GenBank/DDBJ databases">
        <title>The Genome Sequence of Saprolegnia declina VS20.</title>
        <authorList>
            <consortium name="The Broad Institute Genome Sequencing Platform"/>
            <person name="Russ C."/>
            <person name="Nusbaum C."/>
            <person name="Tyler B."/>
            <person name="van West P."/>
            <person name="Dieguez-Uribeondo J."/>
            <person name="de Bruijn I."/>
            <person name="Tripathy S."/>
            <person name="Jiang R."/>
            <person name="Young S.K."/>
            <person name="Zeng Q."/>
            <person name="Gargeya S."/>
            <person name="Fitzgerald M."/>
            <person name="Haas B."/>
            <person name="Abouelleil A."/>
            <person name="Alvarado L."/>
            <person name="Arachchi H.M."/>
            <person name="Berlin A."/>
            <person name="Chapman S.B."/>
            <person name="Goldberg J."/>
            <person name="Griggs A."/>
            <person name="Gujja S."/>
            <person name="Hansen M."/>
            <person name="Howarth C."/>
            <person name="Imamovic A."/>
            <person name="Larimer J."/>
            <person name="McCowen C."/>
            <person name="Montmayeur A."/>
            <person name="Murphy C."/>
            <person name="Neiman D."/>
            <person name="Pearson M."/>
            <person name="Priest M."/>
            <person name="Roberts A."/>
            <person name="Saif S."/>
            <person name="Shea T."/>
            <person name="Sisk P."/>
            <person name="Sykes S."/>
            <person name="Wortman J."/>
            <person name="Nusbaum C."/>
            <person name="Birren B."/>
        </authorList>
    </citation>
    <scope>NUCLEOTIDE SEQUENCE [LARGE SCALE GENOMIC DNA]</scope>
    <source>
        <strain evidence="14 15">VS20</strain>
    </source>
</reference>
<evidence type="ECO:0000256" key="7">
    <source>
        <dbReference type="ARBA" id="ARBA00022801"/>
    </source>
</evidence>
<evidence type="ECO:0000256" key="9">
    <source>
        <dbReference type="ARBA" id="ARBA00023049"/>
    </source>
</evidence>
<dbReference type="Proteomes" id="UP000030762">
    <property type="component" value="Unassembled WGS sequence"/>
</dbReference>
<evidence type="ECO:0000256" key="12">
    <source>
        <dbReference type="SAM" id="SignalP"/>
    </source>
</evidence>
<evidence type="ECO:0000256" key="11">
    <source>
        <dbReference type="SAM" id="MobiDB-lite"/>
    </source>
</evidence>
<protein>
    <recommendedName>
        <fullName evidence="13">Peptidase M14 domain-containing protein</fullName>
    </recommendedName>
</protein>
<gene>
    <name evidence="14" type="ORF">SDRG_06201</name>
</gene>
<keyword evidence="6 12" id="KW-0732">Signal</keyword>